<organism evidence="2">
    <name type="scientific">CrAss-like virus sp. ctt4r3</name>
    <dbReference type="NCBI Taxonomy" id="2823619"/>
    <lineage>
        <taxon>Viruses</taxon>
        <taxon>Duplodnaviria</taxon>
        <taxon>Heunggongvirae</taxon>
        <taxon>Uroviricota</taxon>
        <taxon>Caudoviricetes</taxon>
        <taxon>Crassvirales</taxon>
    </lineage>
</organism>
<dbReference type="EMBL" id="BK014649">
    <property type="protein sequence ID" value="DAD65835.1"/>
    <property type="molecule type" value="Genomic_DNA"/>
</dbReference>
<name>A0A8S5L7A2_9CAUD</name>
<sequence>MATIPSYLSWVPKSGTGNQQITINSTSPYKGRTNRTTEIPGKIVGKSNSVTVTVVETAAAEYITPDGLSINVAKGGETIHVTGKSNSKILTFTWKTNFGIPVVTSYKVNGSVSATSGTAITGDPGATGEYSYDVTIVVPKNNTITARSATLEIKGEGASVVKTITITQALGDSYLYLNSQGTTTATVTIPKGGGEQTLSVLSNDEWTFEPAE</sequence>
<accession>A0A8S5L7A2</accession>
<evidence type="ECO:0000259" key="1">
    <source>
        <dbReference type="Pfam" id="PF13004"/>
    </source>
</evidence>
<feature type="domain" description="BACON" evidence="1">
    <location>
        <begin position="125"/>
        <end position="169"/>
    </location>
</feature>
<evidence type="ECO:0000313" key="2">
    <source>
        <dbReference type="EMBL" id="DAD65835.1"/>
    </source>
</evidence>
<dbReference type="Pfam" id="PF13004">
    <property type="entry name" value="BACON"/>
    <property type="match status" value="1"/>
</dbReference>
<dbReference type="InterPro" id="IPR024361">
    <property type="entry name" value="BACON"/>
</dbReference>
<proteinExistence type="predicted"/>
<protein>
    <recommendedName>
        <fullName evidence="1">BACON domain-containing protein</fullName>
    </recommendedName>
</protein>
<reference evidence="2" key="1">
    <citation type="journal article" date="2021" name="Proc. Natl. Acad. Sci. U.S.A.">
        <title>A Catalog of Tens of Thousands of Viruses from Human Metagenomes Reveals Hidden Associations with Chronic Diseases.</title>
        <authorList>
            <person name="Tisza M.J."/>
            <person name="Buck C.B."/>
        </authorList>
    </citation>
    <scope>NUCLEOTIDE SEQUENCE</scope>
    <source>
        <strain evidence="2">Ctt4r3</strain>
    </source>
</reference>